<evidence type="ECO:0000313" key="1">
    <source>
        <dbReference type="EMBL" id="MDO0825388.1"/>
    </source>
</evidence>
<comment type="caution">
    <text evidence="1">The sequence shown here is derived from an EMBL/GenBank/DDBJ whole genome shotgun (WGS) entry which is preliminary data.</text>
</comment>
<dbReference type="EMBL" id="JAMJEV010000025">
    <property type="protein sequence ID" value="MDO0825388.1"/>
    <property type="molecule type" value="Genomic_DNA"/>
</dbReference>
<protein>
    <submittedName>
        <fullName evidence="1">Uncharacterized protein</fullName>
    </submittedName>
</protein>
<dbReference type="RefSeq" id="WP_302049999.1">
    <property type="nucleotide sequence ID" value="NZ_JAMJEV010000025.1"/>
</dbReference>
<gene>
    <name evidence="1" type="ORF">M8H41_21455</name>
</gene>
<keyword evidence="2" id="KW-1185">Reference proteome</keyword>
<accession>A0ABT8QVL2</accession>
<organism evidence="1 2">
    <name type="scientific">Desulfosporosinus nitroreducens</name>
    <dbReference type="NCBI Taxonomy" id="2018668"/>
    <lineage>
        <taxon>Bacteria</taxon>
        <taxon>Bacillati</taxon>
        <taxon>Bacillota</taxon>
        <taxon>Clostridia</taxon>
        <taxon>Eubacteriales</taxon>
        <taxon>Desulfitobacteriaceae</taxon>
        <taxon>Desulfosporosinus</taxon>
    </lineage>
</organism>
<proteinExistence type="predicted"/>
<name>A0ABT8QVL2_9FIRM</name>
<reference evidence="1" key="1">
    <citation type="submission" date="2022-05" db="EMBL/GenBank/DDBJ databases">
        <title>Expanded diversity of anoxic marine methylotrophy in a Black Sea sulfate reducing microorganism.</title>
        <authorList>
            <person name="Fischer P.Q."/>
            <person name="Stams A.J.M."/>
            <person name="Villanueva L."/>
            <person name="Sousa D.Z."/>
        </authorList>
    </citation>
    <scope>NUCLEOTIDE SEQUENCE</scope>
    <source>
        <strain evidence="1">P130</strain>
    </source>
</reference>
<dbReference type="Proteomes" id="UP001176021">
    <property type="component" value="Unassembled WGS sequence"/>
</dbReference>
<sequence length="98" mass="11556">MDLELLKNGLHSLEWYVLREVERLVAGTGTACPVTLYKRMELCIRLNKELGLIQNLISSEEYIDQCGYDKEFIKTYIDMVNNHTEETCPNELYWHTKK</sequence>
<evidence type="ECO:0000313" key="2">
    <source>
        <dbReference type="Proteomes" id="UP001176021"/>
    </source>
</evidence>